<dbReference type="Proteomes" id="UP001054889">
    <property type="component" value="Unassembled WGS sequence"/>
</dbReference>
<reference evidence="3" key="1">
    <citation type="journal article" date="2018" name="DNA Res.">
        <title>Multiple hybrid de novo genome assembly of finger millet, an orphan allotetraploid crop.</title>
        <authorList>
            <person name="Hatakeyama M."/>
            <person name="Aluri S."/>
            <person name="Balachadran M.T."/>
            <person name="Sivarajan S.R."/>
            <person name="Patrignani A."/>
            <person name="Gruter S."/>
            <person name="Poveda L."/>
            <person name="Shimizu-Inatsugi R."/>
            <person name="Baeten J."/>
            <person name="Francoijs K.J."/>
            <person name="Nataraja K.N."/>
            <person name="Reddy Y.A.N."/>
            <person name="Phadnis S."/>
            <person name="Ravikumar R.L."/>
            <person name="Schlapbach R."/>
            <person name="Sreeman S.M."/>
            <person name="Shimizu K.K."/>
        </authorList>
    </citation>
    <scope>NUCLEOTIDE SEQUENCE</scope>
</reference>
<feature type="domain" description="BURP" evidence="2">
    <location>
        <begin position="341"/>
        <end position="556"/>
    </location>
</feature>
<evidence type="ECO:0000313" key="4">
    <source>
        <dbReference type="Proteomes" id="UP001054889"/>
    </source>
</evidence>
<comment type="caution">
    <text evidence="3">The sequence shown here is derived from an EMBL/GenBank/DDBJ whole genome shotgun (WGS) entry which is preliminary data.</text>
</comment>
<reference evidence="3" key="2">
    <citation type="submission" date="2021-12" db="EMBL/GenBank/DDBJ databases">
        <title>Resequencing data analysis of finger millet.</title>
        <authorList>
            <person name="Hatakeyama M."/>
            <person name="Aluri S."/>
            <person name="Balachadran M.T."/>
            <person name="Sivarajan S.R."/>
            <person name="Poveda L."/>
            <person name="Shimizu-Inatsugi R."/>
            <person name="Schlapbach R."/>
            <person name="Sreeman S.M."/>
            <person name="Shimizu K.K."/>
        </authorList>
    </citation>
    <scope>NUCLEOTIDE SEQUENCE</scope>
</reference>
<dbReference type="InterPro" id="IPR004873">
    <property type="entry name" value="BURP_dom"/>
</dbReference>
<dbReference type="EMBL" id="BQKI01000072">
    <property type="protein sequence ID" value="GJN15847.1"/>
    <property type="molecule type" value="Genomic_DNA"/>
</dbReference>
<evidence type="ECO:0000256" key="1">
    <source>
        <dbReference type="SAM" id="MobiDB-lite"/>
    </source>
</evidence>
<evidence type="ECO:0000259" key="2">
    <source>
        <dbReference type="PROSITE" id="PS51277"/>
    </source>
</evidence>
<dbReference type="AlphaFoldDB" id="A0AAV5DZF5"/>
<name>A0AAV5DZF5_ELECO</name>
<proteinExistence type="predicted"/>
<sequence>MRLACLVADAPRQRYDGHGRRHAQDYIPLARRAEIAYTVVGPAFCFVSPSPKLLAIPLVPRQHSRRCSATAEPIVQDMRYCSIPFRGYKYPPASSPCSPHKNRPGEWTCSVSSPVAAASMARFLVPVLLAAVALLTAARTGHAAPSSTAEMLWRAVLESAVAPDAVLRRIRTGHDTSLVNKGVDGGMAKEGAGRSPSGLDYNDYTRLPPAAGKAAPSGHGYKAAPTPSEGAGVREDDGPFGYDYKAPTSGANKARDDDDDDVPFNYSYKAPSEAATSESESGDKESVSAPYNYSSYNAPGDGEAATSSESKKEESAGAPYNYGYMSPSERHAATMTTTTVFFHEESVRVGARLRFRFPAFSPAPLGLLPRRAASSVPFSVAALPAILALFRVPPSSAQAAAMAATLRTCEWPPLAGEAKFCASSLEALVERAMATLGTRDVRAVTSTLPRGGAPLREYAVRAVRRVEDGGAGFFVACHDEAYPYTVYRCHTTGPARAYMMEMEGDGGDKITVATVCHTDTSRWNPEHLSFKLLGTRPGGAPICHLMPYGHIIWGKNVESSPA</sequence>
<keyword evidence="4" id="KW-1185">Reference proteome</keyword>
<dbReference type="PANTHER" id="PTHR31236">
    <property type="entry name" value="BURP DOMAIN PROTEIN USPL1-LIKE"/>
    <property type="match status" value="1"/>
</dbReference>
<feature type="compositionally biased region" description="Low complexity" evidence="1">
    <location>
        <begin position="270"/>
        <end position="279"/>
    </location>
</feature>
<feature type="region of interest" description="Disordered" evidence="1">
    <location>
        <begin position="181"/>
        <end position="316"/>
    </location>
</feature>
<dbReference type="GO" id="GO:0009555">
    <property type="term" value="P:pollen development"/>
    <property type="evidence" value="ECO:0007669"/>
    <property type="project" value="TreeGrafter"/>
</dbReference>
<dbReference type="SMART" id="SM01045">
    <property type="entry name" value="BURP"/>
    <property type="match status" value="1"/>
</dbReference>
<dbReference type="PANTHER" id="PTHR31236:SF10">
    <property type="entry name" value="BURP DOMAIN-CONTAINING PROTEIN 13"/>
    <property type="match status" value="1"/>
</dbReference>
<accession>A0AAV5DZF5</accession>
<evidence type="ECO:0000313" key="3">
    <source>
        <dbReference type="EMBL" id="GJN15847.1"/>
    </source>
</evidence>
<dbReference type="Pfam" id="PF03181">
    <property type="entry name" value="BURP"/>
    <property type="match status" value="1"/>
</dbReference>
<organism evidence="3 4">
    <name type="scientific">Eleusine coracana subsp. coracana</name>
    <dbReference type="NCBI Taxonomy" id="191504"/>
    <lineage>
        <taxon>Eukaryota</taxon>
        <taxon>Viridiplantae</taxon>
        <taxon>Streptophyta</taxon>
        <taxon>Embryophyta</taxon>
        <taxon>Tracheophyta</taxon>
        <taxon>Spermatophyta</taxon>
        <taxon>Magnoliopsida</taxon>
        <taxon>Liliopsida</taxon>
        <taxon>Poales</taxon>
        <taxon>Poaceae</taxon>
        <taxon>PACMAD clade</taxon>
        <taxon>Chloridoideae</taxon>
        <taxon>Cynodonteae</taxon>
        <taxon>Eleusininae</taxon>
        <taxon>Eleusine</taxon>
    </lineage>
</organism>
<dbReference type="InterPro" id="IPR044816">
    <property type="entry name" value="BURP"/>
</dbReference>
<gene>
    <name evidence="3" type="primary">gb02791</name>
    <name evidence="3" type="ORF">PR202_gb02791</name>
</gene>
<dbReference type="PROSITE" id="PS51277">
    <property type="entry name" value="BURP"/>
    <property type="match status" value="1"/>
</dbReference>
<protein>
    <recommendedName>
        <fullName evidence="2">BURP domain-containing protein</fullName>
    </recommendedName>
</protein>